<dbReference type="InterPro" id="IPR014721">
    <property type="entry name" value="Ribsml_uS5_D2-typ_fold_subgr"/>
</dbReference>
<dbReference type="PRINTS" id="PR00473">
    <property type="entry name" value="GALCTOKINASE"/>
</dbReference>
<dbReference type="EMBL" id="PFOD01000030">
    <property type="protein sequence ID" value="PIZ65944.1"/>
    <property type="molecule type" value="Genomic_DNA"/>
</dbReference>
<dbReference type="InterPro" id="IPR000705">
    <property type="entry name" value="Galactokinase"/>
</dbReference>
<protein>
    <recommendedName>
        <fullName evidence="9">Galactokinase</fullName>
    </recommendedName>
</protein>
<dbReference type="FunFam" id="3.30.230.10:FF:000017">
    <property type="entry name" value="Galactokinase"/>
    <property type="match status" value="1"/>
</dbReference>
<name>A0A2M7U541_9BACT</name>
<reference evidence="8" key="1">
    <citation type="submission" date="2017-09" db="EMBL/GenBank/DDBJ databases">
        <title>Depth-based differentiation of microbial function through sediment-hosted aquifers and enrichment of novel symbionts in the deep terrestrial subsurface.</title>
        <authorList>
            <person name="Probst A.J."/>
            <person name="Ladd B."/>
            <person name="Jarett J.K."/>
            <person name="Geller-Mcgrath D.E."/>
            <person name="Sieber C.M.K."/>
            <person name="Emerson J.B."/>
            <person name="Anantharaman K."/>
            <person name="Thomas B.C."/>
            <person name="Malmstrom R."/>
            <person name="Stieglmeier M."/>
            <person name="Klingl A."/>
            <person name="Woyke T."/>
            <person name="Ryan C.M."/>
            <person name="Banfield J.F."/>
        </authorList>
    </citation>
    <scope>NUCLEOTIDE SEQUENCE [LARGE SCALE GENOMIC DNA]</scope>
</reference>
<evidence type="ECO:0000256" key="3">
    <source>
        <dbReference type="ARBA" id="ARBA00022777"/>
    </source>
</evidence>
<evidence type="ECO:0000259" key="5">
    <source>
        <dbReference type="Pfam" id="PF00288"/>
    </source>
</evidence>
<sequence length="211" mass="23027">MSKKNQFIKLFSKIYNSTPDIIATAPGRAEIIGNHTDYNSGYALSAAINRNTTAVVKMQNDQKIRVYSTGYSKTPSIFMLDNMQKGEHGDWLNYIKGVLLEVQKVGRISGMDILIDSDVPSSGGVSSSAALELALSTAVLSLFKIELGDIQKAKMCQRAENGELIGIPCGFLDQASSGLTKKNHLLFLDFKADCDIPVSQIKQIPIDLSKH</sequence>
<evidence type="ECO:0000256" key="4">
    <source>
        <dbReference type="ARBA" id="ARBA00022840"/>
    </source>
</evidence>
<keyword evidence="3" id="KW-0808">Transferase</keyword>
<keyword evidence="2" id="KW-0547">Nucleotide-binding</keyword>
<evidence type="ECO:0000256" key="2">
    <source>
        <dbReference type="ARBA" id="ARBA00022741"/>
    </source>
</evidence>
<dbReference type="Gene3D" id="3.30.230.10">
    <property type="match status" value="1"/>
</dbReference>
<dbReference type="Pfam" id="PF10509">
    <property type="entry name" value="GalKase_gal_bdg"/>
    <property type="match status" value="1"/>
</dbReference>
<dbReference type="Proteomes" id="UP000230027">
    <property type="component" value="Unassembled WGS sequence"/>
</dbReference>
<dbReference type="GO" id="GO:0006012">
    <property type="term" value="P:galactose metabolic process"/>
    <property type="evidence" value="ECO:0007669"/>
    <property type="project" value="InterPro"/>
</dbReference>
<evidence type="ECO:0000256" key="1">
    <source>
        <dbReference type="ARBA" id="ARBA00006566"/>
    </source>
</evidence>
<dbReference type="InterPro" id="IPR019539">
    <property type="entry name" value="GalKase_N"/>
</dbReference>
<dbReference type="InterPro" id="IPR020568">
    <property type="entry name" value="Ribosomal_Su5_D2-typ_SF"/>
</dbReference>
<dbReference type="PANTHER" id="PTHR10457">
    <property type="entry name" value="MEVALONATE KINASE/GALACTOKINASE"/>
    <property type="match status" value="1"/>
</dbReference>
<evidence type="ECO:0008006" key="9">
    <source>
        <dbReference type="Google" id="ProtNLM"/>
    </source>
</evidence>
<gene>
    <name evidence="7" type="ORF">COY14_01350</name>
</gene>
<evidence type="ECO:0000313" key="8">
    <source>
        <dbReference type="Proteomes" id="UP000230027"/>
    </source>
</evidence>
<dbReference type="InterPro" id="IPR006204">
    <property type="entry name" value="GHMP_kinase_N_dom"/>
</dbReference>
<comment type="similarity">
    <text evidence="1">Belongs to the GHMP kinase family. GalK subfamily.</text>
</comment>
<dbReference type="GO" id="GO:0004335">
    <property type="term" value="F:galactokinase activity"/>
    <property type="evidence" value="ECO:0007669"/>
    <property type="project" value="InterPro"/>
</dbReference>
<comment type="caution">
    <text evidence="7">The sequence shown here is derived from an EMBL/GenBank/DDBJ whole genome shotgun (WGS) entry which is preliminary data.</text>
</comment>
<evidence type="ECO:0000259" key="6">
    <source>
        <dbReference type="Pfam" id="PF10509"/>
    </source>
</evidence>
<feature type="non-terminal residue" evidence="7">
    <location>
        <position position="211"/>
    </location>
</feature>
<dbReference type="Pfam" id="PF00288">
    <property type="entry name" value="GHMP_kinases_N"/>
    <property type="match status" value="1"/>
</dbReference>
<proteinExistence type="inferred from homology"/>
<keyword evidence="4" id="KW-0067">ATP-binding</keyword>
<dbReference type="PANTHER" id="PTHR10457:SF7">
    <property type="entry name" value="GALACTOKINASE-RELATED"/>
    <property type="match status" value="1"/>
</dbReference>
<evidence type="ECO:0000313" key="7">
    <source>
        <dbReference type="EMBL" id="PIZ65944.1"/>
    </source>
</evidence>
<organism evidence="7 8">
    <name type="scientific">Candidatus Roizmanbacteria bacterium CG_4_10_14_0_2_um_filter_36_9</name>
    <dbReference type="NCBI Taxonomy" id="1974823"/>
    <lineage>
        <taxon>Bacteria</taxon>
        <taxon>Candidatus Roizmaniibacteriota</taxon>
    </lineage>
</organism>
<accession>A0A2M7U541</accession>
<dbReference type="PRINTS" id="PR00959">
    <property type="entry name" value="MEVGALKINASE"/>
</dbReference>
<dbReference type="AlphaFoldDB" id="A0A2M7U541"/>
<keyword evidence="3" id="KW-0418">Kinase</keyword>
<feature type="domain" description="GHMP kinase N-terminal" evidence="5">
    <location>
        <begin position="93"/>
        <end position="178"/>
    </location>
</feature>
<dbReference type="GO" id="GO:0005524">
    <property type="term" value="F:ATP binding"/>
    <property type="evidence" value="ECO:0007669"/>
    <property type="project" value="UniProtKB-KW"/>
</dbReference>
<feature type="domain" description="Galactokinase N-terminal" evidence="6">
    <location>
        <begin position="10"/>
        <end position="57"/>
    </location>
</feature>
<dbReference type="GO" id="GO:0005829">
    <property type="term" value="C:cytosol"/>
    <property type="evidence" value="ECO:0007669"/>
    <property type="project" value="TreeGrafter"/>
</dbReference>
<dbReference type="SUPFAM" id="SSF54211">
    <property type="entry name" value="Ribosomal protein S5 domain 2-like"/>
    <property type="match status" value="1"/>
</dbReference>